<dbReference type="STRING" id="1332264.BW730_13175"/>
<evidence type="ECO:0000256" key="5">
    <source>
        <dbReference type="ARBA" id="ARBA00023049"/>
    </source>
</evidence>
<evidence type="ECO:0000256" key="3">
    <source>
        <dbReference type="ARBA" id="ARBA00022801"/>
    </source>
</evidence>
<dbReference type="Pfam" id="PF01435">
    <property type="entry name" value="Peptidase_M48"/>
    <property type="match status" value="1"/>
</dbReference>
<evidence type="ECO:0000256" key="4">
    <source>
        <dbReference type="ARBA" id="ARBA00022833"/>
    </source>
</evidence>
<gene>
    <name evidence="9" type="ORF">BW730_13175</name>
</gene>
<comment type="cofactor">
    <cofactor evidence="6">
        <name>Zn(2+)</name>
        <dbReference type="ChEBI" id="CHEBI:29105"/>
    </cofactor>
    <text evidence="6">Binds 1 zinc ion per subunit.</text>
</comment>
<keyword evidence="5 6" id="KW-0482">Metalloprotease</keyword>
<dbReference type="RefSeq" id="WP_077686643.1">
    <property type="nucleotide sequence ID" value="NZ_CP019606.1"/>
</dbReference>
<dbReference type="CDD" id="cd07326">
    <property type="entry name" value="M56_BlaR1_MecR1_like"/>
    <property type="match status" value="1"/>
</dbReference>
<keyword evidence="7" id="KW-0812">Transmembrane</keyword>
<dbReference type="GO" id="GO:0046872">
    <property type="term" value="F:metal ion binding"/>
    <property type="evidence" value="ECO:0007669"/>
    <property type="project" value="UniProtKB-KW"/>
</dbReference>
<evidence type="ECO:0000313" key="9">
    <source>
        <dbReference type="EMBL" id="AQP48312.1"/>
    </source>
</evidence>
<dbReference type="PANTHER" id="PTHR34978">
    <property type="entry name" value="POSSIBLE SENSOR-TRANSDUCER PROTEIN BLAR"/>
    <property type="match status" value="1"/>
</dbReference>
<name>A0A1Q2CQC5_9ACTN</name>
<feature type="transmembrane region" description="Helical" evidence="7">
    <location>
        <begin position="71"/>
        <end position="91"/>
    </location>
</feature>
<keyword evidence="7" id="KW-1133">Transmembrane helix</keyword>
<keyword evidence="4 6" id="KW-0862">Zinc</keyword>
<keyword evidence="2" id="KW-0479">Metal-binding</keyword>
<dbReference type="AlphaFoldDB" id="A0A1Q2CQC5"/>
<dbReference type="InterPro" id="IPR001915">
    <property type="entry name" value="Peptidase_M48"/>
</dbReference>
<dbReference type="Gene3D" id="3.30.2010.10">
    <property type="entry name" value="Metalloproteases ('zincins'), catalytic domain"/>
    <property type="match status" value="1"/>
</dbReference>
<feature type="domain" description="Peptidase M48" evidence="8">
    <location>
        <begin position="119"/>
        <end position="233"/>
    </location>
</feature>
<keyword evidence="7" id="KW-0472">Membrane</keyword>
<keyword evidence="1 6" id="KW-0645">Protease</keyword>
<sequence length="265" mass="27596">MLLPLVLLLGALTLAFGAPLLLAGGRWQVFRPALALGLWFSAFVLGVLLACSAFVASIVVAVDASTTTGSFAASLVAWGAVVVTAGVIALATGASDPLVDSYRENLRRLTPVATSREDRGAFTLVRFESDDPVAVAVPGRPAEILVSSALERALTTAQLHAVLAHEYAHLRGRHGLLVRLAELNEACLPGFVPAGRSLRKATLMLVELVADDVAARQAGSAQLTVALERLAEASGEAGFLARAERLRAIAPQRPDGAALPTAVRV</sequence>
<dbReference type="GO" id="GO:0004222">
    <property type="term" value="F:metalloendopeptidase activity"/>
    <property type="evidence" value="ECO:0007669"/>
    <property type="project" value="InterPro"/>
</dbReference>
<dbReference type="EMBL" id="CP019606">
    <property type="protein sequence ID" value="AQP48312.1"/>
    <property type="molecule type" value="Genomic_DNA"/>
</dbReference>
<dbReference type="GO" id="GO:0006508">
    <property type="term" value="P:proteolysis"/>
    <property type="evidence" value="ECO:0007669"/>
    <property type="project" value="UniProtKB-KW"/>
</dbReference>
<feature type="transmembrane region" description="Helical" evidence="7">
    <location>
        <begin position="33"/>
        <end position="59"/>
    </location>
</feature>
<dbReference type="Proteomes" id="UP000188145">
    <property type="component" value="Chromosome"/>
</dbReference>
<proteinExistence type="inferred from homology"/>
<dbReference type="KEGG" id="tes:BW730_13175"/>
<protein>
    <recommendedName>
        <fullName evidence="8">Peptidase M48 domain-containing protein</fullName>
    </recommendedName>
</protein>
<evidence type="ECO:0000313" key="10">
    <source>
        <dbReference type="Proteomes" id="UP000188145"/>
    </source>
</evidence>
<evidence type="ECO:0000256" key="1">
    <source>
        <dbReference type="ARBA" id="ARBA00022670"/>
    </source>
</evidence>
<keyword evidence="3 6" id="KW-0378">Hydrolase</keyword>
<comment type="similarity">
    <text evidence="6">Belongs to the peptidase M48 family.</text>
</comment>
<evidence type="ECO:0000259" key="8">
    <source>
        <dbReference type="Pfam" id="PF01435"/>
    </source>
</evidence>
<evidence type="ECO:0000256" key="6">
    <source>
        <dbReference type="RuleBase" id="RU003983"/>
    </source>
</evidence>
<dbReference type="InterPro" id="IPR052173">
    <property type="entry name" value="Beta-lactam_resp_regulator"/>
</dbReference>
<dbReference type="OrthoDB" id="9785340at2"/>
<keyword evidence="10" id="KW-1185">Reference proteome</keyword>
<accession>A0A1Q2CQC5</accession>
<evidence type="ECO:0000256" key="7">
    <source>
        <dbReference type="SAM" id="Phobius"/>
    </source>
</evidence>
<evidence type="ECO:0000256" key="2">
    <source>
        <dbReference type="ARBA" id="ARBA00022723"/>
    </source>
</evidence>
<dbReference type="PANTHER" id="PTHR34978:SF3">
    <property type="entry name" value="SLR0241 PROTEIN"/>
    <property type="match status" value="1"/>
</dbReference>
<reference evidence="10" key="1">
    <citation type="submission" date="2017-02" db="EMBL/GenBank/DDBJ databases">
        <title>Tessaracoccus aquaemaris sp. nov., isolated from the intestine of a Korean rockfish, Sebastes schlegelii, in a marine aquaculture pond.</title>
        <authorList>
            <person name="Tak E.J."/>
            <person name="Bae J.-W."/>
        </authorList>
    </citation>
    <scope>NUCLEOTIDE SEQUENCE [LARGE SCALE GENOMIC DNA]</scope>
    <source>
        <strain evidence="10">NSG39</strain>
    </source>
</reference>
<organism evidence="9 10">
    <name type="scientific">Tessaracoccus aquimaris</name>
    <dbReference type="NCBI Taxonomy" id="1332264"/>
    <lineage>
        <taxon>Bacteria</taxon>
        <taxon>Bacillati</taxon>
        <taxon>Actinomycetota</taxon>
        <taxon>Actinomycetes</taxon>
        <taxon>Propionibacteriales</taxon>
        <taxon>Propionibacteriaceae</taxon>
        <taxon>Tessaracoccus</taxon>
    </lineage>
</organism>